<keyword evidence="1" id="KW-0479">Metal-binding</keyword>
<dbReference type="RefSeq" id="XP_005848590.1">
    <property type="nucleotide sequence ID" value="XM_005848528.1"/>
</dbReference>
<dbReference type="GO" id="GO:0005524">
    <property type="term" value="F:ATP binding"/>
    <property type="evidence" value="ECO:0007669"/>
    <property type="project" value="UniProtKB-KW"/>
</dbReference>
<keyword evidence="4" id="KW-0863">Zinc-finger</keyword>
<dbReference type="PRINTS" id="PR01874">
    <property type="entry name" value="DNAREPAIRADA"/>
</dbReference>
<dbReference type="InterPro" id="IPR041166">
    <property type="entry name" value="Rubredoxin_2"/>
</dbReference>
<keyword evidence="6" id="KW-0862">Zinc</keyword>
<dbReference type="InterPro" id="IPR027417">
    <property type="entry name" value="P-loop_NTPase"/>
</dbReference>
<dbReference type="PANTHER" id="PTHR32472">
    <property type="entry name" value="DNA REPAIR PROTEIN RADA"/>
    <property type="match status" value="1"/>
</dbReference>
<evidence type="ECO:0000256" key="7">
    <source>
        <dbReference type="ARBA" id="ARBA00022840"/>
    </source>
</evidence>
<name>E1ZBU2_CHLVA</name>
<dbReference type="PANTHER" id="PTHR32472:SF10">
    <property type="entry name" value="DNA REPAIR PROTEIN RADA-LIKE PROTEIN"/>
    <property type="match status" value="1"/>
</dbReference>
<feature type="domain" description="RecA family profile 1" evidence="11">
    <location>
        <begin position="71"/>
        <end position="226"/>
    </location>
</feature>
<evidence type="ECO:0000256" key="3">
    <source>
        <dbReference type="ARBA" id="ARBA00022763"/>
    </source>
</evidence>
<keyword evidence="8" id="KW-0346">Stress response</keyword>
<evidence type="ECO:0000256" key="5">
    <source>
        <dbReference type="ARBA" id="ARBA00022801"/>
    </source>
</evidence>
<dbReference type="InterPro" id="IPR020568">
    <property type="entry name" value="Ribosomal_Su5_D2-typ_SF"/>
</dbReference>
<keyword evidence="13" id="KW-1185">Reference proteome</keyword>
<keyword evidence="9" id="KW-0238">DNA-binding</keyword>
<keyword evidence="3" id="KW-0227">DNA damage</keyword>
<dbReference type="GO" id="GO:0016787">
    <property type="term" value="F:hydrolase activity"/>
    <property type="evidence" value="ECO:0007669"/>
    <property type="project" value="UniProtKB-KW"/>
</dbReference>
<keyword evidence="5" id="KW-0378">Hydrolase</keyword>
<dbReference type="Proteomes" id="UP000008141">
    <property type="component" value="Unassembled WGS sequence"/>
</dbReference>
<evidence type="ECO:0000256" key="6">
    <source>
        <dbReference type="ARBA" id="ARBA00022833"/>
    </source>
</evidence>
<dbReference type="AlphaFoldDB" id="E1ZBU2"/>
<dbReference type="InterPro" id="IPR004504">
    <property type="entry name" value="DNA_repair_RadA"/>
</dbReference>
<evidence type="ECO:0000256" key="8">
    <source>
        <dbReference type="ARBA" id="ARBA00023016"/>
    </source>
</evidence>
<evidence type="ECO:0000256" key="1">
    <source>
        <dbReference type="ARBA" id="ARBA00022723"/>
    </source>
</evidence>
<reference evidence="12 13" key="1">
    <citation type="journal article" date="2010" name="Plant Cell">
        <title>The Chlorella variabilis NC64A genome reveals adaptation to photosymbiosis, coevolution with viruses, and cryptic sex.</title>
        <authorList>
            <person name="Blanc G."/>
            <person name="Duncan G."/>
            <person name="Agarkova I."/>
            <person name="Borodovsky M."/>
            <person name="Gurnon J."/>
            <person name="Kuo A."/>
            <person name="Lindquist E."/>
            <person name="Lucas S."/>
            <person name="Pangilinan J."/>
            <person name="Polle J."/>
            <person name="Salamov A."/>
            <person name="Terry A."/>
            <person name="Yamada T."/>
            <person name="Dunigan D.D."/>
            <person name="Grigoriev I.V."/>
            <person name="Claverie J.M."/>
            <person name="Van Etten J.L."/>
        </authorList>
    </citation>
    <scope>NUCLEOTIDE SEQUENCE [LARGE SCALE GENOMIC DNA]</scope>
    <source>
        <strain evidence="12 13">NC64A</strain>
    </source>
</reference>
<accession>E1ZBU2</accession>
<dbReference type="KEGG" id="cvr:CHLNCDRAFT_8491"/>
<dbReference type="MEROPS" id="S16.A04"/>
<dbReference type="FunFam" id="3.40.50.300:FF:000050">
    <property type="entry name" value="DNA repair protein RadA"/>
    <property type="match status" value="1"/>
</dbReference>
<feature type="non-terminal residue" evidence="12">
    <location>
        <position position="426"/>
    </location>
</feature>
<evidence type="ECO:0000313" key="12">
    <source>
        <dbReference type="EMBL" id="EFN56488.1"/>
    </source>
</evidence>
<dbReference type="CDD" id="cd01121">
    <property type="entry name" value="RadA_SMS_N"/>
    <property type="match status" value="1"/>
</dbReference>
<dbReference type="GO" id="GO:0008270">
    <property type="term" value="F:zinc ion binding"/>
    <property type="evidence" value="ECO:0007669"/>
    <property type="project" value="UniProtKB-KW"/>
</dbReference>
<dbReference type="Gene3D" id="3.30.230.10">
    <property type="match status" value="1"/>
</dbReference>
<dbReference type="InterPro" id="IPR014721">
    <property type="entry name" value="Ribsml_uS5_D2-typ_fold_subgr"/>
</dbReference>
<keyword evidence="10" id="KW-0234">DNA repair</keyword>
<dbReference type="PROSITE" id="PS50162">
    <property type="entry name" value="RECA_2"/>
    <property type="match status" value="1"/>
</dbReference>
<keyword evidence="2" id="KW-0547">Nucleotide-binding</keyword>
<feature type="non-terminal residue" evidence="12">
    <location>
        <position position="1"/>
    </location>
</feature>
<dbReference type="NCBIfam" id="TIGR00416">
    <property type="entry name" value="sms"/>
    <property type="match status" value="1"/>
</dbReference>
<dbReference type="SMART" id="SM00382">
    <property type="entry name" value="AAA"/>
    <property type="match status" value="1"/>
</dbReference>
<dbReference type="Pfam" id="PF13481">
    <property type="entry name" value="AAA_25"/>
    <property type="match status" value="1"/>
</dbReference>
<dbReference type="InterPro" id="IPR020588">
    <property type="entry name" value="RecA_ATP-bd"/>
</dbReference>
<dbReference type="GO" id="GO:0140664">
    <property type="term" value="F:ATP-dependent DNA damage sensor activity"/>
    <property type="evidence" value="ECO:0007669"/>
    <property type="project" value="InterPro"/>
</dbReference>
<evidence type="ECO:0000256" key="10">
    <source>
        <dbReference type="ARBA" id="ARBA00023204"/>
    </source>
</evidence>
<dbReference type="SUPFAM" id="SSF54211">
    <property type="entry name" value="Ribosomal protein S5 domain 2-like"/>
    <property type="match status" value="1"/>
</dbReference>
<evidence type="ECO:0000256" key="9">
    <source>
        <dbReference type="ARBA" id="ARBA00023125"/>
    </source>
</evidence>
<dbReference type="InParanoid" id="E1ZBU2"/>
<dbReference type="GeneID" id="17355991"/>
<sequence length="426" mass="45166">SKSKQLYICGGCGEQSAQWAGQCKSCGAWNSLEKVVVQAAADSTPLPLLPPAAAPQRLSDVSRRGFRSRWRLVLPGENGQELGRVLGGGVVPGSLTLVGGEPGVGKSTLLLQMAAMLTQASTGGATVLYVSGEESVEQIGSRAERMGPAVGSNPSIFVYSATRLDAILDEIIRLQPAAVVVDSIQTVYLDEVSSSAGSVTQVRECATALLQVAKRERIPVFLVGHVTKSGDIAGPRVLEHIVDTVIYMEGGRQQPVRLVRSIKNRYGNTDEVGVFEMHDDGMQVVPNPSSIFLSDRDLAPNVSSAVAVVLEGTRPLLMEVQALCSPVPQSSGQPPMRMPSGVDRQRLALLLAVLGKHTDMRPYSVDVHLNVTGGLEMKEPSTDLAVACAIASSYFEQPIGRDVVGLGGELRPVGNIERRIAEAAKV</sequence>
<evidence type="ECO:0000256" key="2">
    <source>
        <dbReference type="ARBA" id="ARBA00022741"/>
    </source>
</evidence>
<organism evidence="13">
    <name type="scientific">Chlorella variabilis</name>
    <name type="common">Green alga</name>
    <dbReference type="NCBI Taxonomy" id="554065"/>
    <lineage>
        <taxon>Eukaryota</taxon>
        <taxon>Viridiplantae</taxon>
        <taxon>Chlorophyta</taxon>
        <taxon>core chlorophytes</taxon>
        <taxon>Trebouxiophyceae</taxon>
        <taxon>Chlorellales</taxon>
        <taxon>Chlorellaceae</taxon>
        <taxon>Chlorella clade</taxon>
        <taxon>Chlorella</taxon>
    </lineage>
</organism>
<dbReference type="EMBL" id="GL433841">
    <property type="protein sequence ID" value="EFN56488.1"/>
    <property type="molecule type" value="Genomic_DNA"/>
</dbReference>
<dbReference type="OrthoDB" id="41505at2759"/>
<dbReference type="FunCoup" id="E1ZBU2">
    <property type="interactions" value="61"/>
</dbReference>
<dbReference type="OMA" id="ANMIKCV"/>
<dbReference type="SUPFAM" id="SSF52540">
    <property type="entry name" value="P-loop containing nucleoside triphosphate hydrolases"/>
    <property type="match status" value="1"/>
</dbReference>
<dbReference type="STRING" id="554065.E1ZBU2"/>
<dbReference type="Pfam" id="PF18073">
    <property type="entry name" value="Zn_ribbon_LapB"/>
    <property type="match status" value="1"/>
</dbReference>
<protein>
    <recommendedName>
        <fullName evidence="11">RecA family profile 1 domain-containing protein</fullName>
    </recommendedName>
</protein>
<keyword evidence="7" id="KW-0067">ATP-binding</keyword>
<evidence type="ECO:0000259" key="11">
    <source>
        <dbReference type="PROSITE" id="PS50162"/>
    </source>
</evidence>
<dbReference type="GO" id="GO:0000725">
    <property type="term" value="P:recombinational repair"/>
    <property type="evidence" value="ECO:0007669"/>
    <property type="project" value="TreeGrafter"/>
</dbReference>
<dbReference type="eggNOG" id="ENOG502QQ01">
    <property type="taxonomic scope" value="Eukaryota"/>
</dbReference>
<evidence type="ECO:0000256" key="4">
    <source>
        <dbReference type="ARBA" id="ARBA00022771"/>
    </source>
</evidence>
<dbReference type="GO" id="GO:0003684">
    <property type="term" value="F:damaged DNA binding"/>
    <property type="evidence" value="ECO:0007669"/>
    <property type="project" value="InterPro"/>
</dbReference>
<dbReference type="InterPro" id="IPR003593">
    <property type="entry name" value="AAA+_ATPase"/>
</dbReference>
<dbReference type="Gene3D" id="3.40.50.300">
    <property type="entry name" value="P-loop containing nucleotide triphosphate hydrolases"/>
    <property type="match status" value="1"/>
</dbReference>
<gene>
    <name evidence="12" type="ORF">CHLNCDRAFT_8491</name>
</gene>
<proteinExistence type="predicted"/>
<evidence type="ECO:0000313" key="13">
    <source>
        <dbReference type="Proteomes" id="UP000008141"/>
    </source>
</evidence>